<dbReference type="NCBIfam" id="TIGR03494">
    <property type="entry name" value="salicyl_syn"/>
    <property type="match status" value="1"/>
</dbReference>
<proteinExistence type="predicted"/>
<dbReference type="AlphaFoldDB" id="A0A4R4A8P3"/>
<dbReference type="EMBL" id="SMDC01000008">
    <property type="protein sequence ID" value="TCW34909.1"/>
    <property type="molecule type" value="Genomic_DNA"/>
</dbReference>
<dbReference type="Pfam" id="PF00501">
    <property type="entry name" value="AMP-binding"/>
    <property type="match status" value="1"/>
</dbReference>
<protein>
    <submittedName>
        <fullName evidence="6">Yersiniabactin salicyl-AMP ligase</fullName>
    </submittedName>
</protein>
<dbReference type="PANTHER" id="PTHR43767:SF1">
    <property type="entry name" value="NONRIBOSOMAL PEPTIDE SYNTHASE PES1 (EUROFUNG)-RELATED"/>
    <property type="match status" value="1"/>
</dbReference>
<dbReference type="InterPro" id="IPR025110">
    <property type="entry name" value="AMP-bd_C"/>
</dbReference>
<evidence type="ECO:0000259" key="4">
    <source>
        <dbReference type="Pfam" id="PF00501"/>
    </source>
</evidence>
<dbReference type="InterPro" id="IPR000873">
    <property type="entry name" value="AMP-dep_synth/lig_dom"/>
</dbReference>
<dbReference type="GO" id="GO:0008909">
    <property type="term" value="F:isochorismate synthase activity"/>
    <property type="evidence" value="ECO:0007669"/>
    <property type="project" value="InterPro"/>
</dbReference>
<gene>
    <name evidence="6" type="ORF">EDC29_10870</name>
</gene>
<dbReference type="InterPro" id="IPR019996">
    <property type="entry name" value="Salicylate_synthase"/>
</dbReference>
<feature type="domain" description="Chorismate-utilising enzyme C-terminal" evidence="3">
    <location>
        <begin position="714"/>
        <end position="967"/>
    </location>
</feature>
<sequence length="992" mass="107882">MDHTLAFWPPETAQSYRDKGYWEPLTLGEQLRRWAVAQGERTALIAGDARLSYAALDARVDRLAAALHGRGIALGDRVLVQLPNDLPLVLTTLALLRLGAVPIMVMTALRERELAALGALAEPVACVVPDRFHGFDHRALAERIQAGLPSLQEIVVVGEAGPHTAFAALDAEPLDLPRPDPESIALLLLSGGTTDVPKLIPRTHVDYAYNARRAAEISGLDADSVYLAALPVAHNFPLASPGILGTFCTGGRVVLARTPGFDETFPLIARERVTHTALVPALVPLWLQAREWDDTDLSSLQVLQVGGARLEPETAARIRPELGCTLQQVFGMAEGLLCFTGLDDPDSIVLHTQGRPMCADDDVRIVGANGHEVAPGEAGELLVRGPYTIRGYYRAEAHNRIAFTSDGYYRSGDKVRRTAEGALVVEGRIKDQINRAGEKIAAAEIEALLVEHPAIREAALVALPDPRLGESACACVLGDDPTLDLAALHRFLAARDLPRHKWPDRLEHLDGWPLTAIGKIDKQALRTRLQPATERPAPRAYLEHRLRIVGDPLQLATRLAQAGLDDTLTLYERDGEWSLGIGVAARLDLNLERVRIRYDEETRSWPLEDFPSAVEAALAALPFSGWRAYGMARFELARRFHGLPDADTRTELLQLVVPAREIRLREGEALLRGLSQQDLDALAETLGRLDSDRPETPDLPVRAVQAPVAHEHGEAYQQMVAAAVAEIQDGQYQKVILSRRVGIPEPIDPITSYLAGRRNNTPARSFLLLWPGFRAAGFSPETVLEVSAEGWVSTQPLAGTRALGETPEEESALRAELLTDLKEVAEHAISVKLSFEELEAVCDPRTIQVSELMSVARRGSVQHLGSRAGGRLAPGANPWHAFQSLFPAVTASGIPKREAIDAIGRHETQPRGLYSGSVLTVDSDGTLDAALVLRAFYEQDGRQWLQAGAGLIALSTPQRELQETREKLAGVCATLFAPALAANDQPEEARAS</sequence>
<evidence type="ECO:0000256" key="2">
    <source>
        <dbReference type="ARBA" id="ARBA00022598"/>
    </source>
</evidence>
<accession>A0A4R4A8P3</accession>
<dbReference type="Pfam" id="PF00425">
    <property type="entry name" value="Chorismate_bind"/>
    <property type="match status" value="1"/>
</dbReference>
<dbReference type="PANTHER" id="PTHR43767">
    <property type="entry name" value="LONG-CHAIN-FATTY-ACID--COA LIGASE"/>
    <property type="match status" value="1"/>
</dbReference>
<dbReference type="FunFam" id="2.30.38.10:FF:000003">
    <property type="entry name" value="Vibriobactin-specific 2,3-dihydroxybenzoate-AMP ligase"/>
    <property type="match status" value="1"/>
</dbReference>
<dbReference type="RefSeq" id="WP_132230043.1">
    <property type="nucleotide sequence ID" value="NZ_NRRH01000013.1"/>
</dbReference>
<dbReference type="FunFam" id="3.40.50.980:FF:000003">
    <property type="entry name" value="Vibriobactin-specific 2,3-dihydroxybenzoate-AMP ligase"/>
    <property type="match status" value="1"/>
</dbReference>
<dbReference type="GO" id="GO:0016833">
    <property type="term" value="F:oxo-acid-lyase activity"/>
    <property type="evidence" value="ECO:0007669"/>
    <property type="project" value="InterPro"/>
</dbReference>
<evidence type="ECO:0000256" key="1">
    <source>
        <dbReference type="ARBA" id="ARBA00004924"/>
    </source>
</evidence>
<evidence type="ECO:0000259" key="3">
    <source>
        <dbReference type="Pfam" id="PF00425"/>
    </source>
</evidence>
<name>A0A4R4A8P3_MARGR</name>
<evidence type="ECO:0000313" key="6">
    <source>
        <dbReference type="EMBL" id="TCW34909.1"/>
    </source>
</evidence>
<organism evidence="6 7">
    <name type="scientific">Marichromatium gracile</name>
    <name type="common">Chromatium gracile</name>
    <dbReference type="NCBI Taxonomy" id="1048"/>
    <lineage>
        <taxon>Bacteria</taxon>
        <taxon>Pseudomonadati</taxon>
        <taxon>Pseudomonadota</taxon>
        <taxon>Gammaproteobacteria</taxon>
        <taxon>Chromatiales</taxon>
        <taxon>Chromatiaceae</taxon>
        <taxon>Marichromatium</taxon>
    </lineage>
</organism>
<dbReference type="SUPFAM" id="SSF56322">
    <property type="entry name" value="ADC synthase"/>
    <property type="match status" value="1"/>
</dbReference>
<comment type="caution">
    <text evidence="6">The sequence shown here is derived from an EMBL/GenBank/DDBJ whole genome shotgun (WGS) entry which is preliminary data.</text>
</comment>
<dbReference type="InterPro" id="IPR019999">
    <property type="entry name" value="Anth_synth_I-like"/>
</dbReference>
<evidence type="ECO:0000313" key="7">
    <source>
        <dbReference type="Proteomes" id="UP000295247"/>
    </source>
</evidence>
<dbReference type="InterPro" id="IPR045851">
    <property type="entry name" value="AMP-bd_C_sf"/>
</dbReference>
<dbReference type="SUPFAM" id="SSF56801">
    <property type="entry name" value="Acetyl-CoA synthetase-like"/>
    <property type="match status" value="1"/>
</dbReference>
<dbReference type="Gene3D" id="3.40.50.980">
    <property type="match status" value="2"/>
</dbReference>
<evidence type="ECO:0000259" key="5">
    <source>
        <dbReference type="Pfam" id="PF13193"/>
    </source>
</evidence>
<dbReference type="InterPro" id="IPR050237">
    <property type="entry name" value="ATP-dep_AMP-bd_enzyme"/>
</dbReference>
<dbReference type="Proteomes" id="UP000295247">
    <property type="component" value="Unassembled WGS sequence"/>
</dbReference>
<feature type="domain" description="AMP-binding enzyme C-terminal" evidence="5">
    <location>
        <begin position="444"/>
        <end position="519"/>
    </location>
</feature>
<dbReference type="Gene3D" id="3.30.300.30">
    <property type="match status" value="1"/>
</dbReference>
<dbReference type="InterPro" id="IPR005801">
    <property type="entry name" value="ADC_synthase"/>
</dbReference>
<dbReference type="Pfam" id="PF13193">
    <property type="entry name" value="AMP-binding_C"/>
    <property type="match status" value="1"/>
</dbReference>
<dbReference type="GO" id="GO:0016878">
    <property type="term" value="F:acid-thiol ligase activity"/>
    <property type="evidence" value="ECO:0007669"/>
    <property type="project" value="UniProtKB-ARBA"/>
</dbReference>
<feature type="domain" description="AMP-dependent synthetase/ligase" evidence="4">
    <location>
        <begin position="32"/>
        <end position="393"/>
    </location>
</feature>
<reference evidence="6 7" key="1">
    <citation type="submission" date="2019-03" db="EMBL/GenBank/DDBJ databases">
        <title>Genomic Encyclopedia of Type Strains, Phase IV (KMG-IV): sequencing the most valuable type-strain genomes for metagenomic binning, comparative biology and taxonomic classification.</title>
        <authorList>
            <person name="Goeker M."/>
        </authorList>
    </citation>
    <scope>NUCLEOTIDE SEQUENCE [LARGE SCALE GENOMIC DNA]</scope>
    <source>
        <strain evidence="6 7">DSM 203</strain>
    </source>
</reference>
<dbReference type="Gene3D" id="3.60.120.10">
    <property type="entry name" value="Anthranilate synthase"/>
    <property type="match status" value="1"/>
</dbReference>
<dbReference type="InterPro" id="IPR015890">
    <property type="entry name" value="Chorismate_C"/>
</dbReference>
<dbReference type="Gene3D" id="2.30.38.10">
    <property type="entry name" value="Luciferase, Domain 3"/>
    <property type="match status" value="1"/>
</dbReference>
<comment type="pathway">
    <text evidence="1">Siderophore biosynthesis.</text>
</comment>
<dbReference type="PRINTS" id="PR00095">
    <property type="entry name" value="ANTSNTHASEI"/>
</dbReference>
<keyword evidence="2 6" id="KW-0436">Ligase</keyword>